<dbReference type="InterPro" id="IPR047057">
    <property type="entry name" value="MerR_fam"/>
</dbReference>
<dbReference type="GO" id="GO:0003677">
    <property type="term" value="F:DNA binding"/>
    <property type="evidence" value="ECO:0007669"/>
    <property type="project" value="UniProtKB-KW"/>
</dbReference>
<protein>
    <submittedName>
        <fullName evidence="3">MerR family transcriptional regulator</fullName>
    </submittedName>
</protein>
<dbReference type="InterPro" id="IPR009061">
    <property type="entry name" value="DNA-bd_dom_put_sf"/>
</dbReference>
<evidence type="ECO:0000313" key="3">
    <source>
        <dbReference type="EMBL" id="BFP44598.1"/>
    </source>
</evidence>
<name>A0AB33JY25_9ACTN</name>
<feature type="domain" description="HTH merR-type" evidence="2">
    <location>
        <begin position="21"/>
        <end position="75"/>
    </location>
</feature>
<dbReference type="RefSeq" id="WP_407987179.1">
    <property type="nucleotide sequence ID" value="NZ_AP035881.2"/>
</dbReference>
<gene>
    <name evidence="3" type="ORF">KCMC57_09660</name>
</gene>
<dbReference type="PANTHER" id="PTHR30204">
    <property type="entry name" value="REDOX-CYCLING DRUG-SENSING TRANSCRIPTIONAL ACTIVATOR SOXR"/>
    <property type="match status" value="1"/>
</dbReference>
<evidence type="ECO:0000256" key="1">
    <source>
        <dbReference type="ARBA" id="ARBA00023125"/>
    </source>
</evidence>
<dbReference type="CDD" id="cd01109">
    <property type="entry name" value="HTH_YyaN"/>
    <property type="match status" value="1"/>
</dbReference>
<dbReference type="InterPro" id="IPR000551">
    <property type="entry name" value="MerR-type_HTH_dom"/>
</dbReference>
<dbReference type="GO" id="GO:0003700">
    <property type="term" value="F:DNA-binding transcription factor activity"/>
    <property type="evidence" value="ECO:0007669"/>
    <property type="project" value="InterPro"/>
</dbReference>
<dbReference type="SUPFAM" id="SSF46955">
    <property type="entry name" value="Putative DNA-binding domain"/>
    <property type="match status" value="1"/>
</dbReference>
<dbReference type="SMART" id="SM00422">
    <property type="entry name" value="HTH_MERR"/>
    <property type="match status" value="1"/>
</dbReference>
<accession>A0AB33JY25</accession>
<sequence>MTTVPFLTPAQAVEESGFSLDTLRYYEKIGLLGDVRRSASGHRRFSQEDLAWLGVLRCLRDTGMPISEMRHFAELVRSGDGTFADRLALLAAHDDQVEEQIATLRRRQQVIRDKIAYYRAALA</sequence>
<keyword evidence="1" id="KW-0238">DNA-binding</keyword>
<reference evidence="3" key="1">
    <citation type="submission" date="2024-07" db="EMBL/GenBank/DDBJ databases">
        <title>Complete genome sequences of cellulolytic bacteria, Kitasatospora sp. CMC57 and Streptomyces sp. CMC78, isolated from Japanese agricultural soil.</title>
        <authorList>
            <person name="Hashimoto T."/>
            <person name="Ito M."/>
            <person name="Iwamoto M."/>
            <person name="Fukahori D."/>
            <person name="Shoda T."/>
            <person name="Sakoda M."/>
            <person name="Morohoshi T."/>
            <person name="Mitsuboshi M."/>
            <person name="Nishizawa T."/>
        </authorList>
    </citation>
    <scope>NUCLEOTIDE SEQUENCE</scope>
    <source>
        <strain evidence="3">CMC57</strain>
    </source>
</reference>
<dbReference type="EMBL" id="AP035881">
    <property type="protein sequence ID" value="BFP44598.1"/>
    <property type="molecule type" value="Genomic_DNA"/>
</dbReference>
<organism evidence="3">
    <name type="scientific">Kitasatospora sp. CMC57</name>
    <dbReference type="NCBI Taxonomy" id="3231513"/>
    <lineage>
        <taxon>Bacteria</taxon>
        <taxon>Bacillati</taxon>
        <taxon>Actinomycetota</taxon>
        <taxon>Actinomycetes</taxon>
        <taxon>Kitasatosporales</taxon>
        <taxon>Streptomycetaceae</taxon>
        <taxon>Kitasatospora</taxon>
    </lineage>
</organism>
<dbReference type="PANTHER" id="PTHR30204:SF98">
    <property type="entry name" value="HTH-TYPE TRANSCRIPTIONAL REGULATOR ADHR"/>
    <property type="match status" value="1"/>
</dbReference>
<dbReference type="Gene3D" id="1.10.1660.10">
    <property type="match status" value="1"/>
</dbReference>
<dbReference type="AlphaFoldDB" id="A0AB33JY25"/>
<dbReference type="Pfam" id="PF13411">
    <property type="entry name" value="MerR_1"/>
    <property type="match status" value="1"/>
</dbReference>
<evidence type="ECO:0000259" key="2">
    <source>
        <dbReference type="PROSITE" id="PS50937"/>
    </source>
</evidence>
<dbReference type="PROSITE" id="PS50937">
    <property type="entry name" value="HTH_MERR_2"/>
    <property type="match status" value="1"/>
</dbReference>
<proteinExistence type="predicted"/>